<evidence type="ECO:0000313" key="3">
    <source>
        <dbReference type="Proteomes" id="UP000031386"/>
    </source>
</evidence>
<sequence length="263" mass="29600">MKRIKRILMALAICSLSITAVGCSSNGKMSNEDIVKKISESSKSVKSSKANIESKVAFNLGGKDIATSVTMEAESISEPLTVKITGKTQTFGKSFDMNMYITEGNIYLQNINTKEWMNVKDENIKKTLEKRKNSANFNDVVELLNIMQKNVKVEEKGSNYEATYSGVDDSAKEALKKMIISNQPDAEKVLKNMEIEKLDIKYVVDKNTFYPTEFEMKSVMKISEGNQSVSFDMEMKVKYSDINKVKEIVIPDEVKNAKDYKAN</sequence>
<proteinExistence type="predicted"/>
<evidence type="ECO:0000313" key="2">
    <source>
        <dbReference type="EMBL" id="AIZ35879.1"/>
    </source>
</evidence>
<accession>A0A0B4RZZ8</accession>
<dbReference type="PROSITE" id="PS51257">
    <property type="entry name" value="PROKAR_LIPOPROTEIN"/>
    <property type="match status" value="1"/>
</dbReference>
<dbReference type="Pfam" id="PF20316">
    <property type="entry name" value="DUF6612"/>
    <property type="match status" value="1"/>
</dbReference>
<keyword evidence="3" id="KW-1185">Reference proteome</keyword>
<dbReference type="OrthoDB" id="1701251at2"/>
<dbReference type="InterPro" id="IPR046720">
    <property type="entry name" value="DUF6612"/>
</dbReference>
<reference evidence="2 3" key="1">
    <citation type="submission" date="2014-10" db="EMBL/GenBank/DDBJ databases">
        <title>Complete genome sequence of Parvimonas micra KCOM 1535 (= ChDC B708).</title>
        <authorList>
            <person name="Kook J.-K."/>
            <person name="Park S.-N."/>
            <person name="Lim Y.K."/>
            <person name="Roh H."/>
        </authorList>
    </citation>
    <scope>NUCLEOTIDE SEQUENCE [LARGE SCALE GENOMIC DNA]</scope>
    <source>
        <strain evidence="3">KCOM 1535 / ChDC B708</strain>
    </source>
</reference>
<organism evidence="2 3">
    <name type="scientific">Parvimonas micra</name>
    <dbReference type="NCBI Taxonomy" id="33033"/>
    <lineage>
        <taxon>Bacteria</taxon>
        <taxon>Bacillati</taxon>
        <taxon>Bacillota</taxon>
        <taxon>Tissierellia</taxon>
        <taxon>Tissierellales</taxon>
        <taxon>Peptoniphilaceae</taxon>
        <taxon>Parvimonas</taxon>
    </lineage>
</organism>
<feature type="signal peptide" evidence="1">
    <location>
        <begin position="1"/>
        <end position="20"/>
    </location>
</feature>
<dbReference type="EMBL" id="CP009761">
    <property type="protein sequence ID" value="AIZ35879.1"/>
    <property type="molecule type" value="Genomic_DNA"/>
</dbReference>
<name>A0A0B4RZZ8_9FIRM</name>
<dbReference type="AlphaFoldDB" id="A0A0B4RZZ8"/>
<gene>
    <name evidence="2" type="ORF">NW74_00055</name>
</gene>
<dbReference type="STRING" id="33033.NW74_00055"/>
<dbReference type="KEGG" id="pmic:NW74_00055"/>
<dbReference type="Gene3D" id="2.50.20.20">
    <property type="match status" value="1"/>
</dbReference>
<protein>
    <recommendedName>
        <fullName evidence="4">Lipoprotein</fullName>
    </recommendedName>
</protein>
<evidence type="ECO:0008006" key="4">
    <source>
        <dbReference type="Google" id="ProtNLM"/>
    </source>
</evidence>
<dbReference type="Proteomes" id="UP000031386">
    <property type="component" value="Chromosome"/>
</dbReference>
<feature type="chain" id="PRO_5039398507" description="Lipoprotein" evidence="1">
    <location>
        <begin position="21"/>
        <end position="263"/>
    </location>
</feature>
<keyword evidence="1" id="KW-0732">Signal</keyword>
<evidence type="ECO:0000256" key="1">
    <source>
        <dbReference type="SAM" id="SignalP"/>
    </source>
</evidence>
<dbReference type="RefSeq" id="WP_041953133.1">
    <property type="nucleotide sequence ID" value="NZ_CP009761.1"/>
</dbReference>